<protein>
    <submittedName>
        <fullName evidence="1">Uncharacterized protein</fullName>
    </submittedName>
</protein>
<dbReference type="AlphaFoldDB" id="A0A0F8Y5S6"/>
<comment type="caution">
    <text evidence="1">The sequence shown here is derived from an EMBL/GenBank/DDBJ whole genome shotgun (WGS) entry which is preliminary data.</text>
</comment>
<sequence length="38" mass="4468">MSVASLIEEEPQDILDRIEEGEFNDLRSDQWVQVYSIL</sequence>
<dbReference type="EMBL" id="LAZR01055253">
    <property type="protein sequence ID" value="KKK76792.1"/>
    <property type="molecule type" value="Genomic_DNA"/>
</dbReference>
<organism evidence="1">
    <name type="scientific">marine sediment metagenome</name>
    <dbReference type="NCBI Taxonomy" id="412755"/>
    <lineage>
        <taxon>unclassified sequences</taxon>
        <taxon>metagenomes</taxon>
        <taxon>ecological metagenomes</taxon>
    </lineage>
</organism>
<gene>
    <name evidence="1" type="ORF">LCGC14_2860060</name>
</gene>
<reference evidence="1" key="1">
    <citation type="journal article" date="2015" name="Nature">
        <title>Complex archaea that bridge the gap between prokaryotes and eukaryotes.</title>
        <authorList>
            <person name="Spang A."/>
            <person name="Saw J.H."/>
            <person name="Jorgensen S.L."/>
            <person name="Zaremba-Niedzwiedzka K."/>
            <person name="Martijn J."/>
            <person name="Lind A.E."/>
            <person name="van Eijk R."/>
            <person name="Schleper C."/>
            <person name="Guy L."/>
            <person name="Ettema T.J."/>
        </authorList>
    </citation>
    <scope>NUCLEOTIDE SEQUENCE</scope>
</reference>
<evidence type="ECO:0000313" key="1">
    <source>
        <dbReference type="EMBL" id="KKK76792.1"/>
    </source>
</evidence>
<accession>A0A0F8Y5S6</accession>
<name>A0A0F8Y5S6_9ZZZZ</name>
<feature type="non-terminal residue" evidence="1">
    <location>
        <position position="38"/>
    </location>
</feature>
<proteinExistence type="predicted"/>